<dbReference type="GO" id="GO:0003676">
    <property type="term" value="F:nucleic acid binding"/>
    <property type="evidence" value="ECO:0007669"/>
    <property type="project" value="InterPro"/>
</dbReference>
<dbReference type="InterPro" id="IPR054722">
    <property type="entry name" value="PolX-like_BBD"/>
</dbReference>
<dbReference type="InterPro" id="IPR043502">
    <property type="entry name" value="DNA/RNA_pol_sf"/>
</dbReference>
<protein>
    <submittedName>
        <fullName evidence="7">Retrovirus-related Pol polyprotein from transposon TNT 1-94</fullName>
    </submittedName>
</protein>
<dbReference type="EMBL" id="BKCJ010386575">
    <property type="protein sequence ID" value="GFA21299.1"/>
    <property type="molecule type" value="Genomic_DNA"/>
</dbReference>
<dbReference type="Pfam" id="PF22936">
    <property type="entry name" value="Pol_BBD"/>
    <property type="match status" value="1"/>
</dbReference>
<feature type="compositionally biased region" description="Polar residues" evidence="5">
    <location>
        <begin position="1"/>
        <end position="25"/>
    </location>
</feature>
<keyword evidence="4" id="KW-0378">Hydrolase</keyword>
<evidence type="ECO:0000256" key="3">
    <source>
        <dbReference type="ARBA" id="ARBA00022750"/>
    </source>
</evidence>
<dbReference type="InterPro" id="IPR036397">
    <property type="entry name" value="RNaseH_sf"/>
</dbReference>
<feature type="region of interest" description="Disordered" evidence="5">
    <location>
        <begin position="1"/>
        <end position="49"/>
    </location>
</feature>
<keyword evidence="3" id="KW-0064">Aspartyl protease</keyword>
<evidence type="ECO:0000256" key="4">
    <source>
        <dbReference type="ARBA" id="ARBA00022801"/>
    </source>
</evidence>
<feature type="domain" description="Integrase catalytic" evidence="6">
    <location>
        <begin position="102"/>
        <end position="282"/>
    </location>
</feature>
<dbReference type="InterPro" id="IPR013103">
    <property type="entry name" value="RVT_2"/>
</dbReference>
<dbReference type="InterPro" id="IPR001584">
    <property type="entry name" value="Integrase_cat-core"/>
</dbReference>
<dbReference type="SUPFAM" id="SSF56672">
    <property type="entry name" value="DNA/RNA polymerases"/>
    <property type="match status" value="1"/>
</dbReference>
<dbReference type="Pfam" id="PF25597">
    <property type="entry name" value="SH3_retrovirus"/>
    <property type="match status" value="1"/>
</dbReference>
<proteinExistence type="predicted"/>
<dbReference type="AlphaFoldDB" id="A0A699JAF4"/>
<evidence type="ECO:0000313" key="7">
    <source>
        <dbReference type="EMBL" id="GFA21299.1"/>
    </source>
</evidence>
<evidence type="ECO:0000256" key="1">
    <source>
        <dbReference type="ARBA" id="ARBA00022670"/>
    </source>
</evidence>
<keyword evidence="1" id="KW-0645">Protease</keyword>
<feature type="non-terminal residue" evidence="7">
    <location>
        <position position="1"/>
    </location>
</feature>
<dbReference type="GO" id="GO:0046872">
    <property type="term" value="F:metal ion binding"/>
    <property type="evidence" value="ECO:0007669"/>
    <property type="project" value="UniProtKB-KW"/>
</dbReference>
<dbReference type="PANTHER" id="PTHR42648">
    <property type="entry name" value="TRANSPOSASE, PUTATIVE-RELATED"/>
    <property type="match status" value="1"/>
</dbReference>
<dbReference type="SUPFAM" id="SSF53098">
    <property type="entry name" value="Ribonuclease H-like"/>
    <property type="match status" value="1"/>
</dbReference>
<dbReference type="Pfam" id="PF07727">
    <property type="entry name" value="RVT_2"/>
    <property type="match status" value="1"/>
</dbReference>
<dbReference type="InterPro" id="IPR039537">
    <property type="entry name" value="Retrotran_Ty1/copia-like"/>
</dbReference>
<evidence type="ECO:0000256" key="5">
    <source>
        <dbReference type="SAM" id="MobiDB-lite"/>
    </source>
</evidence>
<gene>
    <name evidence="7" type="ORF">Tci_593271</name>
</gene>
<organism evidence="7">
    <name type="scientific">Tanacetum cinerariifolium</name>
    <name type="common">Dalmatian daisy</name>
    <name type="synonym">Chrysanthemum cinerariifolium</name>
    <dbReference type="NCBI Taxonomy" id="118510"/>
    <lineage>
        <taxon>Eukaryota</taxon>
        <taxon>Viridiplantae</taxon>
        <taxon>Streptophyta</taxon>
        <taxon>Embryophyta</taxon>
        <taxon>Tracheophyta</taxon>
        <taxon>Spermatophyta</taxon>
        <taxon>Magnoliopsida</taxon>
        <taxon>eudicotyledons</taxon>
        <taxon>Gunneridae</taxon>
        <taxon>Pentapetalae</taxon>
        <taxon>asterids</taxon>
        <taxon>campanulids</taxon>
        <taxon>Asterales</taxon>
        <taxon>Asteraceae</taxon>
        <taxon>Asteroideae</taxon>
        <taxon>Anthemideae</taxon>
        <taxon>Anthemidinae</taxon>
        <taxon>Tanacetum</taxon>
    </lineage>
</organism>
<keyword evidence="2" id="KW-0479">Metal-binding</keyword>
<dbReference type="PANTHER" id="PTHR42648:SF32">
    <property type="entry name" value="RIBONUCLEASE H-LIKE DOMAIN, GAG-PRE-INTEGRASE DOMAIN PROTEIN-RELATED"/>
    <property type="match status" value="1"/>
</dbReference>
<dbReference type="GO" id="GO:0015074">
    <property type="term" value="P:DNA integration"/>
    <property type="evidence" value="ECO:0007669"/>
    <property type="project" value="InterPro"/>
</dbReference>
<dbReference type="GO" id="GO:0004190">
    <property type="term" value="F:aspartic-type endopeptidase activity"/>
    <property type="evidence" value="ECO:0007669"/>
    <property type="project" value="UniProtKB-KW"/>
</dbReference>
<name>A0A699JAF4_TANCI</name>
<evidence type="ECO:0000259" key="6">
    <source>
        <dbReference type="PROSITE" id="PS50994"/>
    </source>
</evidence>
<dbReference type="InterPro" id="IPR012337">
    <property type="entry name" value="RNaseH-like_sf"/>
</dbReference>
<dbReference type="PROSITE" id="PS50994">
    <property type="entry name" value="INTEGRASE"/>
    <property type="match status" value="1"/>
</dbReference>
<sequence length="641" mass="73137">VNPSTSASGSKPLVNTKNDRISQTPSSNEKNKVEVKSSKTKSKLNKHNSDFKNVCGTVCPLTRLTATKKVPVRVPIPLKAIAPKHVVTRVYTGRPKVPKSVQNRKPKVVKSMTANNIEPHITGDHSQLTNFVHKFLGTVKFGNNQVARIMGYGDYQIEDVTISRVYYVEGLGHNLFSVGQFYDSDLEVAFRKNTYFVRNLEDYYEQGGISHETSFAQTLQQYGVVEWRNRTLVEAAHTMLIFAQAPLFLWAEVIATACYTQNRSIIRRCHGKTPYELLHDTKPDLSYHHVFGVLYYLNNDSENLGKLHAKADIGIFIGYAPKKKSYRIYNLHTQKIIKTIHVDFDELTAMASEELGSGPGLQSSVAFPILVEEDLAPVESTRSPFSITVDQDAPSPKTIYDESSSSDVISTTVHSDASISKHLKLHEFERLEVWELVPRLDKVMVITLKWIYKVKLDKLGVILKNKARLVARGYRPEERIDFEESFATVARLEAVWIFFTFAAHMNMIVYQMDVKTAFLNGILREEVYVNQQDGFVDPNNPNHVYRLKKTLYGVKQAPRAWYDLLSSFLLSQGFSKDTVDPTLFISRKGKDILLIQIYVDDIIFASTTTKLCDKFSRCQRREKYHFFSRTTNFTESQRHLF</sequence>
<evidence type="ECO:0000256" key="2">
    <source>
        <dbReference type="ARBA" id="ARBA00022723"/>
    </source>
</evidence>
<dbReference type="InterPro" id="IPR057670">
    <property type="entry name" value="SH3_retrovirus"/>
</dbReference>
<dbReference type="Gene3D" id="3.30.420.10">
    <property type="entry name" value="Ribonuclease H-like superfamily/Ribonuclease H"/>
    <property type="match status" value="1"/>
</dbReference>
<comment type="caution">
    <text evidence="7">The sequence shown here is derived from an EMBL/GenBank/DDBJ whole genome shotgun (WGS) entry which is preliminary data.</text>
</comment>
<accession>A0A699JAF4</accession>
<reference evidence="7" key="1">
    <citation type="journal article" date="2019" name="Sci. Rep.">
        <title>Draft genome of Tanacetum cinerariifolium, the natural source of mosquito coil.</title>
        <authorList>
            <person name="Yamashiro T."/>
            <person name="Shiraishi A."/>
            <person name="Satake H."/>
            <person name="Nakayama K."/>
        </authorList>
    </citation>
    <scope>NUCLEOTIDE SEQUENCE</scope>
</reference>
<dbReference type="GO" id="GO:0006508">
    <property type="term" value="P:proteolysis"/>
    <property type="evidence" value="ECO:0007669"/>
    <property type="project" value="UniProtKB-KW"/>
</dbReference>